<dbReference type="EMBL" id="FIZP01000003">
    <property type="protein sequence ID" value="CZE47446.1"/>
    <property type="molecule type" value="Genomic_DNA"/>
</dbReference>
<accession>A0A128EET5</accession>
<dbReference type="GO" id="GO:0009423">
    <property type="term" value="P:chorismate biosynthetic process"/>
    <property type="evidence" value="ECO:0007669"/>
    <property type="project" value="UniProtKB-UniRule"/>
</dbReference>
<evidence type="ECO:0000256" key="4">
    <source>
        <dbReference type="ARBA" id="ARBA00022777"/>
    </source>
</evidence>
<feature type="binding site" evidence="7">
    <location>
        <begin position="14"/>
        <end position="19"/>
    </location>
    <ligand>
        <name>ATP</name>
        <dbReference type="ChEBI" id="CHEBI:30616"/>
    </ligand>
</feature>
<dbReference type="PRINTS" id="PR01100">
    <property type="entry name" value="SHIKIMTKNASE"/>
</dbReference>
<dbReference type="InterPro" id="IPR000623">
    <property type="entry name" value="Shikimate_kinase/TSH1"/>
</dbReference>
<feature type="binding site" evidence="7">
    <location>
        <position position="140"/>
    </location>
    <ligand>
        <name>substrate</name>
    </ligand>
</feature>
<comment type="subunit">
    <text evidence="7">Monomer.</text>
</comment>
<dbReference type="Proteomes" id="UP000069632">
    <property type="component" value="Unassembled WGS sequence"/>
</dbReference>
<evidence type="ECO:0000256" key="7">
    <source>
        <dbReference type="HAMAP-Rule" id="MF_00109"/>
    </source>
</evidence>
<keyword evidence="7" id="KW-0460">Magnesium</keyword>
<evidence type="ECO:0000256" key="2">
    <source>
        <dbReference type="ARBA" id="ARBA00022679"/>
    </source>
</evidence>
<comment type="pathway">
    <text evidence="7">Metabolic intermediate biosynthesis; chorismate biosynthesis; chorismate from D-erythrose 4-phosphate and phosphoenolpyruvate: step 5/7.</text>
</comment>
<dbReference type="GO" id="GO:0009073">
    <property type="term" value="P:aromatic amino acid family biosynthetic process"/>
    <property type="evidence" value="ECO:0007669"/>
    <property type="project" value="UniProtKB-KW"/>
</dbReference>
<protein>
    <recommendedName>
        <fullName evidence="7">Shikimate kinase</fullName>
        <shortName evidence="7">SK</shortName>
        <ecNumber evidence="7">2.7.1.71</ecNumber>
    </recommendedName>
</protein>
<name>A0A128EET5_9BACT</name>
<keyword evidence="5 7" id="KW-0067">ATP-binding</keyword>
<dbReference type="RefSeq" id="WP_075540154.1">
    <property type="nucleotide sequence ID" value="NZ_CP053844.1"/>
</dbReference>
<comment type="similarity">
    <text evidence="7">Belongs to the shikimate kinase family.</text>
</comment>
<keyword evidence="1 7" id="KW-0028">Amino-acid biosynthesis</keyword>
<evidence type="ECO:0000256" key="3">
    <source>
        <dbReference type="ARBA" id="ARBA00022741"/>
    </source>
</evidence>
<feature type="binding site" evidence="7">
    <location>
        <position position="60"/>
    </location>
    <ligand>
        <name>substrate</name>
    </ligand>
</feature>
<comment type="catalytic activity">
    <reaction evidence="7">
        <text>shikimate + ATP = 3-phosphoshikimate + ADP + H(+)</text>
        <dbReference type="Rhea" id="RHEA:13121"/>
        <dbReference type="ChEBI" id="CHEBI:15378"/>
        <dbReference type="ChEBI" id="CHEBI:30616"/>
        <dbReference type="ChEBI" id="CHEBI:36208"/>
        <dbReference type="ChEBI" id="CHEBI:145989"/>
        <dbReference type="ChEBI" id="CHEBI:456216"/>
        <dbReference type="EC" id="2.7.1.71"/>
    </reaction>
</comment>
<comment type="caution">
    <text evidence="7">Lacks conserved residue(s) required for the propagation of feature annotation.</text>
</comment>
<dbReference type="SUPFAM" id="SSF52540">
    <property type="entry name" value="P-loop containing nucleoside triphosphate hydrolases"/>
    <property type="match status" value="1"/>
</dbReference>
<evidence type="ECO:0000313" key="9">
    <source>
        <dbReference type="Proteomes" id="UP000069632"/>
    </source>
</evidence>
<dbReference type="GO" id="GO:0005829">
    <property type="term" value="C:cytosol"/>
    <property type="evidence" value="ECO:0007669"/>
    <property type="project" value="TreeGrafter"/>
</dbReference>
<keyword evidence="7" id="KW-0963">Cytoplasm</keyword>
<dbReference type="PANTHER" id="PTHR21087:SF16">
    <property type="entry name" value="SHIKIMATE KINASE 1, CHLOROPLASTIC"/>
    <property type="match status" value="1"/>
</dbReference>
<keyword evidence="7" id="KW-0479">Metal-binding</keyword>
<feature type="binding site" evidence="7">
    <location>
        <position position="83"/>
    </location>
    <ligand>
        <name>substrate</name>
    </ligand>
</feature>
<dbReference type="AlphaFoldDB" id="A0A128EET5"/>
<evidence type="ECO:0000313" key="8">
    <source>
        <dbReference type="EMBL" id="CZE47446.1"/>
    </source>
</evidence>
<gene>
    <name evidence="7 8" type="primary">aroK</name>
    <name evidence="8" type="ORF">ERS672216_00888</name>
</gene>
<dbReference type="UniPathway" id="UPA00053">
    <property type="reaction ID" value="UER00088"/>
</dbReference>
<proteinExistence type="inferred from homology"/>
<dbReference type="Gene3D" id="3.40.50.300">
    <property type="entry name" value="P-loop containing nucleotide triphosphate hydrolases"/>
    <property type="match status" value="1"/>
</dbReference>
<comment type="cofactor">
    <cofactor evidence="7">
        <name>Mg(2+)</name>
        <dbReference type="ChEBI" id="CHEBI:18420"/>
    </cofactor>
    <text evidence="7">Binds 1 Mg(2+) ion per subunit.</text>
</comment>
<feature type="binding site" evidence="7">
    <location>
        <position position="36"/>
    </location>
    <ligand>
        <name>substrate</name>
    </ligand>
</feature>
<dbReference type="GO" id="GO:0005524">
    <property type="term" value="F:ATP binding"/>
    <property type="evidence" value="ECO:0007669"/>
    <property type="project" value="UniProtKB-UniRule"/>
</dbReference>
<dbReference type="GO" id="GO:0008652">
    <property type="term" value="P:amino acid biosynthetic process"/>
    <property type="evidence" value="ECO:0007669"/>
    <property type="project" value="UniProtKB-KW"/>
</dbReference>
<dbReference type="InterPro" id="IPR031322">
    <property type="entry name" value="Shikimate/glucono_kinase"/>
</dbReference>
<dbReference type="GO" id="GO:0000287">
    <property type="term" value="F:magnesium ion binding"/>
    <property type="evidence" value="ECO:0007669"/>
    <property type="project" value="UniProtKB-UniRule"/>
</dbReference>
<sequence length="176" mass="19537">MKKSNNLVLIGFMGVGKGTVGRELAKALNKFAIDGDDMIESFANKKIKAIFQEDGEEVFREIEKNLAKFLSSSVSNAIISTGGGFYKVKGLEKIGTIIYLKSSFEAILTRINASPNASKKLTKRPLLQDLEKAKTLHKEREKGYESKADITVNVEGKTPKQIVKEIKKQLKIAKFK</sequence>
<dbReference type="CDD" id="cd00464">
    <property type="entry name" value="SK"/>
    <property type="match status" value="1"/>
</dbReference>
<comment type="subcellular location">
    <subcellularLocation>
        <location evidence="7">Cytoplasm</location>
    </subcellularLocation>
</comment>
<dbReference type="GO" id="GO:0004765">
    <property type="term" value="F:shikimate kinase activity"/>
    <property type="evidence" value="ECO:0007669"/>
    <property type="project" value="UniProtKB-UniRule"/>
</dbReference>
<dbReference type="PANTHER" id="PTHR21087">
    <property type="entry name" value="SHIKIMATE KINASE"/>
    <property type="match status" value="1"/>
</dbReference>
<keyword evidence="3 7" id="KW-0547">Nucleotide-binding</keyword>
<keyword evidence="2 7" id="KW-0808">Transferase</keyword>
<reference evidence="8 9" key="1">
    <citation type="submission" date="2016-02" db="EMBL/GenBank/DDBJ databases">
        <authorList>
            <consortium name="Pathogen Informatics"/>
        </authorList>
    </citation>
    <scope>NUCLEOTIDE SEQUENCE [LARGE SCALE GENOMIC DNA]</scope>
    <source>
        <strain evidence="8 9">RC20</strain>
    </source>
</reference>
<evidence type="ECO:0000256" key="1">
    <source>
        <dbReference type="ARBA" id="ARBA00022605"/>
    </source>
</evidence>
<keyword evidence="4 7" id="KW-0418">Kinase</keyword>
<keyword evidence="6 7" id="KW-0057">Aromatic amino acid biosynthesis</keyword>
<feature type="binding site" evidence="7">
    <location>
        <position position="124"/>
    </location>
    <ligand>
        <name>ATP</name>
        <dbReference type="ChEBI" id="CHEBI:30616"/>
    </ligand>
</feature>
<dbReference type="EC" id="2.7.1.71" evidence="7"/>
<dbReference type="Pfam" id="PF01202">
    <property type="entry name" value="SKI"/>
    <property type="match status" value="1"/>
</dbReference>
<comment type="function">
    <text evidence="7">Catalyzes the specific phosphorylation of the 3-hydroxyl group of shikimic acid using ATP as a cosubstrate.</text>
</comment>
<dbReference type="InterPro" id="IPR027417">
    <property type="entry name" value="P-loop_NTPase"/>
</dbReference>
<organism evidence="8 9">
    <name type="scientific">Campylobacter geochelonis</name>
    <dbReference type="NCBI Taxonomy" id="1780362"/>
    <lineage>
        <taxon>Bacteria</taxon>
        <taxon>Pseudomonadati</taxon>
        <taxon>Campylobacterota</taxon>
        <taxon>Epsilonproteobacteria</taxon>
        <taxon>Campylobacterales</taxon>
        <taxon>Campylobacteraceae</taxon>
        <taxon>Campylobacter</taxon>
    </lineage>
</organism>
<keyword evidence="9" id="KW-1185">Reference proteome</keyword>
<dbReference type="HAMAP" id="MF_00109">
    <property type="entry name" value="Shikimate_kinase"/>
    <property type="match status" value="1"/>
</dbReference>
<dbReference type="OrthoDB" id="9800332at2"/>
<evidence type="ECO:0000256" key="5">
    <source>
        <dbReference type="ARBA" id="ARBA00022840"/>
    </source>
</evidence>
<evidence type="ECO:0000256" key="6">
    <source>
        <dbReference type="ARBA" id="ARBA00023141"/>
    </source>
</evidence>